<dbReference type="EnsemblPlants" id="MELO3C027787.2.1">
    <property type="protein sequence ID" value="MELO3C027787.2.1"/>
    <property type="gene ID" value="MELO3C027787.2"/>
</dbReference>
<proteinExistence type="predicted"/>
<evidence type="ECO:0000313" key="1">
    <source>
        <dbReference type="EnsemblPlants" id="MELO3C027787.2.1"/>
    </source>
</evidence>
<dbReference type="AlphaFoldDB" id="A0A9I9E2Q2"/>
<organism evidence="1">
    <name type="scientific">Cucumis melo</name>
    <name type="common">Muskmelon</name>
    <dbReference type="NCBI Taxonomy" id="3656"/>
    <lineage>
        <taxon>Eukaryota</taxon>
        <taxon>Viridiplantae</taxon>
        <taxon>Streptophyta</taxon>
        <taxon>Embryophyta</taxon>
        <taxon>Tracheophyta</taxon>
        <taxon>Spermatophyta</taxon>
        <taxon>Magnoliopsida</taxon>
        <taxon>eudicotyledons</taxon>
        <taxon>Gunneridae</taxon>
        <taxon>Pentapetalae</taxon>
        <taxon>rosids</taxon>
        <taxon>fabids</taxon>
        <taxon>Cucurbitales</taxon>
        <taxon>Cucurbitaceae</taxon>
        <taxon>Benincaseae</taxon>
        <taxon>Cucumis</taxon>
    </lineage>
</organism>
<protein>
    <submittedName>
        <fullName evidence="1">Uncharacterized protein</fullName>
    </submittedName>
</protein>
<sequence length="41" mass="4592">MSQGACQECGWTVLSTSSEDRKTYDQYGAKGRNRQGTAFWS</sequence>
<accession>A0A9I9E2Q2</accession>
<dbReference type="Gramene" id="MELO3C027787.2.1">
    <property type="protein sequence ID" value="MELO3C027787.2.1"/>
    <property type="gene ID" value="MELO3C027787.2"/>
</dbReference>
<name>A0A9I9E2Q2_CUCME</name>
<reference evidence="1" key="1">
    <citation type="submission" date="2023-03" db="UniProtKB">
        <authorList>
            <consortium name="EnsemblPlants"/>
        </authorList>
    </citation>
    <scope>IDENTIFICATION</scope>
</reference>